<name>A0A670I0H2_PODMU</name>
<dbReference type="Ensembl" id="ENSPMRT00000005776.1">
    <property type="protein sequence ID" value="ENSPMRP00000005424.1"/>
    <property type="gene ID" value="ENSPMRG00000003709.1"/>
</dbReference>
<reference evidence="1" key="2">
    <citation type="submission" date="2025-08" db="UniProtKB">
        <authorList>
            <consortium name="Ensembl"/>
        </authorList>
    </citation>
    <scope>IDENTIFICATION</scope>
</reference>
<evidence type="ECO:0000313" key="1">
    <source>
        <dbReference type="Ensembl" id="ENSPMRP00000005424.1"/>
    </source>
</evidence>
<reference evidence="1 2" key="1">
    <citation type="journal article" date="2019" name="Proc. Natl. Acad. Sci. U.S.A.">
        <title>Regulatory changes in pterin and carotenoid genes underlie balanced color polymorphisms in the wall lizard.</title>
        <authorList>
            <person name="Andrade P."/>
            <person name="Pinho C."/>
            <person name="Perez I de Lanuza G."/>
            <person name="Afonso S."/>
            <person name="Brejcha J."/>
            <person name="Rubin C.J."/>
            <person name="Wallerman O."/>
            <person name="Pereira P."/>
            <person name="Sabatino S.J."/>
            <person name="Bellati A."/>
            <person name="Pellitteri-Rosa D."/>
            <person name="Bosakova Z."/>
            <person name="Bunikis I."/>
            <person name="Carretero M.A."/>
            <person name="Feiner N."/>
            <person name="Marsik P."/>
            <person name="Pauperio F."/>
            <person name="Salvi D."/>
            <person name="Soler L."/>
            <person name="While G.M."/>
            <person name="Uller T."/>
            <person name="Font E."/>
            <person name="Andersson L."/>
            <person name="Carneiro M."/>
        </authorList>
    </citation>
    <scope>NUCLEOTIDE SEQUENCE</scope>
</reference>
<organism evidence="1 2">
    <name type="scientific">Podarcis muralis</name>
    <name type="common">Wall lizard</name>
    <name type="synonym">Lacerta muralis</name>
    <dbReference type="NCBI Taxonomy" id="64176"/>
    <lineage>
        <taxon>Eukaryota</taxon>
        <taxon>Metazoa</taxon>
        <taxon>Chordata</taxon>
        <taxon>Craniata</taxon>
        <taxon>Vertebrata</taxon>
        <taxon>Euteleostomi</taxon>
        <taxon>Lepidosauria</taxon>
        <taxon>Squamata</taxon>
        <taxon>Bifurcata</taxon>
        <taxon>Unidentata</taxon>
        <taxon>Episquamata</taxon>
        <taxon>Laterata</taxon>
        <taxon>Lacertibaenia</taxon>
        <taxon>Lacertidae</taxon>
        <taxon>Podarcis</taxon>
    </lineage>
</organism>
<sequence>RLNGQPDCLLYVELVWGQSSLPKLSVVYTDMLRCSTTELQLFPPAYTFASGTKTNTAKDPGKTEALSRRFGIIAALRDYGEKQRVGEKRKGHKGPLLDVGMGECGKVRLRDEILSVSGQWMVGVDIGSARISSEKTCGVLWRMTCNVFGEGVSSLSEKPCFTAFMF</sequence>
<protein>
    <submittedName>
        <fullName evidence="1">Uncharacterized protein</fullName>
    </submittedName>
</protein>
<reference evidence="1" key="3">
    <citation type="submission" date="2025-09" db="UniProtKB">
        <authorList>
            <consortium name="Ensembl"/>
        </authorList>
    </citation>
    <scope>IDENTIFICATION</scope>
</reference>
<evidence type="ECO:0000313" key="2">
    <source>
        <dbReference type="Proteomes" id="UP000472272"/>
    </source>
</evidence>
<proteinExistence type="predicted"/>
<accession>A0A670I0H2</accession>
<keyword evidence="2" id="KW-1185">Reference proteome</keyword>
<dbReference type="AlphaFoldDB" id="A0A670I0H2"/>
<dbReference type="Proteomes" id="UP000472272">
    <property type="component" value="Chromosome 2"/>
</dbReference>